<dbReference type="GO" id="GO:0016887">
    <property type="term" value="F:ATP hydrolysis activity"/>
    <property type="evidence" value="ECO:0007669"/>
    <property type="project" value="InterPro"/>
</dbReference>
<dbReference type="InterPro" id="IPR027417">
    <property type="entry name" value="P-loop_NTPase"/>
</dbReference>
<dbReference type="SUPFAM" id="SSF52540">
    <property type="entry name" value="P-loop containing nucleoside triphosphate hydrolases"/>
    <property type="match status" value="1"/>
</dbReference>
<dbReference type="CDD" id="cd03221">
    <property type="entry name" value="ABCF_EF-3"/>
    <property type="match status" value="1"/>
</dbReference>
<dbReference type="InterPro" id="IPR003593">
    <property type="entry name" value="AAA+_ATPase"/>
</dbReference>
<dbReference type="PROSITE" id="PS50893">
    <property type="entry name" value="ABC_TRANSPORTER_2"/>
    <property type="match status" value="1"/>
</dbReference>
<dbReference type="Gene3D" id="3.40.50.300">
    <property type="entry name" value="P-loop containing nucleotide triphosphate hydrolases"/>
    <property type="match status" value="2"/>
</dbReference>
<dbReference type="InterPro" id="IPR003439">
    <property type="entry name" value="ABC_transporter-like_ATP-bd"/>
</dbReference>
<protein>
    <submittedName>
        <fullName evidence="5">ATP-binding cassette domain-containing protein</fullName>
    </submittedName>
</protein>
<evidence type="ECO:0000313" key="6">
    <source>
        <dbReference type="Proteomes" id="UP000297982"/>
    </source>
</evidence>
<feature type="domain" description="ABC transporter" evidence="4">
    <location>
        <begin position="30"/>
        <end position="201"/>
    </location>
</feature>
<feature type="region of interest" description="Disordered" evidence="3">
    <location>
        <begin position="329"/>
        <end position="348"/>
    </location>
</feature>
<feature type="compositionally biased region" description="Basic and acidic residues" evidence="3">
    <location>
        <begin position="211"/>
        <end position="226"/>
    </location>
</feature>
<organism evidence="5 6">
    <name type="scientific">Halobacillus salinus</name>
    <dbReference type="NCBI Taxonomy" id="192814"/>
    <lineage>
        <taxon>Bacteria</taxon>
        <taxon>Bacillati</taxon>
        <taxon>Bacillota</taxon>
        <taxon>Bacilli</taxon>
        <taxon>Bacillales</taxon>
        <taxon>Bacillaceae</taxon>
        <taxon>Halobacillus</taxon>
    </lineage>
</organism>
<dbReference type="GO" id="GO:0005524">
    <property type="term" value="F:ATP binding"/>
    <property type="evidence" value="ECO:0007669"/>
    <property type="project" value="UniProtKB-KW"/>
</dbReference>
<evidence type="ECO:0000256" key="2">
    <source>
        <dbReference type="ARBA" id="ARBA00022840"/>
    </source>
</evidence>
<evidence type="ECO:0000256" key="3">
    <source>
        <dbReference type="SAM" id="MobiDB-lite"/>
    </source>
</evidence>
<keyword evidence="1" id="KW-0547">Nucleotide-binding</keyword>
<keyword evidence="6" id="KW-1185">Reference proteome</keyword>
<evidence type="ECO:0000256" key="1">
    <source>
        <dbReference type="ARBA" id="ARBA00022741"/>
    </source>
</evidence>
<dbReference type="PANTHER" id="PTHR42855">
    <property type="entry name" value="ABC TRANSPORTER ATP-BINDING SUBUNIT"/>
    <property type="match status" value="1"/>
</dbReference>
<dbReference type="Proteomes" id="UP000297982">
    <property type="component" value="Unassembled WGS sequence"/>
</dbReference>
<evidence type="ECO:0000259" key="4">
    <source>
        <dbReference type="PROSITE" id="PS50893"/>
    </source>
</evidence>
<comment type="caution">
    <text evidence="5">The sequence shown here is derived from an EMBL/GenBank/DDBJ whole genome shotgun (WGS) entry which is preliminary data.</text>
</comment>
<keyword evidence="2 5" id="KW-0067">ATP-binding</keyword>
<dbReference type="EMBL" id="SRJC01000001">
    <property type="protein sequence ID" value="TGB05347.1"/>
    <property type="molecule type" value="Genomic_DNA"/>
</dbReference>
<accession>A0A4Z0H6B8</accession>
<evidence type="ECO:0000313" key="5">
    <source>
        <dbReference type="EMBL" id="TGB05347.1"/>
    </source>
</evidence>
<sequence>MPPSRPEWISIGMTYACLERNQGGFFVLYMRATEVEYTLRDRTIFSIQDLSIHKGDRIGLVGRNGEGKTLLLEYLMGKLEEKPNTDWWVEASLMEQLPTGKENGLSGGEKTLQQLDRMFEERTPLVFLDEPTNNLDWRQIENLEQKLVAEFSTYVIVSHDRAFLDRTCDKIWELEGGRLNSFDGNYTFYDETKKQQRLEKKKKYEKYVQEKKRLEERARKKNDQSKHMRKPPKRMGNSEWQLGKNKAASKQKKVERVSKTLERRIDRLEKVEKPFDWSQVKMTHQHAQSVARRTIASLRDESVYAGEKKLFDIPHAVIPTGAKLALIGGKRNREDDTYPIPDAREGLG</sequence>
<dbReference type="Pfam" id="PF00005">
    <property type="entry name" value="ABC_tran"/>
    <property type="match status" value="1"/>
</dbReference>
<reference evidence="5 6" key="1">
    <citation type="journal article" date="2003" name="Int. J. Syst. Evol. Microbiol.">
        <title>Halobacillus salinus sp. nov., isolated from a salt lake on the coast of the East Sea in Korea.</title>
        <authorList>
            <person name="Yoon J.H."/>
            <person name="Kang K.H."/>
            <person name="Park Y.H."/>
        </authorList>
    </citation>
    <scope>NUCLEOTIDE SEQUENCE [LARGE SCALE GENOMIC DNA]</scope>
    <source>
        <strain evidence="5 6">HSL-3</strain>
    </source>
</reference>
<dbReference type="PANTHER" id="PTHR42855:SF1">
    <property type="entry name" value="ABC TRANSPORTER DOMAIN-CONTAINING PROTEIN"/>
    <property type="match status" value="1"/>
</dbReference>
<dbReference type="SMART" id="SM00382">
    <property type="entry name" value="AAA"/>
    <property type="match status" value="1"/>
</dbReference>
<name>A0A4Z0H6B8_9BACI</name>
<proteinExistence type="predicted"/>
<gene>
    <name evidence="5" type="ORF">E4663_10260</name>
</gene>
<dbReference type="AlphaFoldDB" id="A0A4Z0H6B8"/>
<feature type="region of interest" description="Disordered" evidence="3">
    <location>
        <begin position="211"/>
        <end position="256"/>
    </location>
</feature>
<dbReference type="InterPro" id="IPR051309">
    <property type="entry name" value="ABCF_ATPase"/>
</dbReference>
<feature type="compositionally biased region" description="Basic and acidic residues" evidence="3">
    <location>
        <begin position="331"/>
        <end position="348"/>
    </location>
</feature>
<dbReference type="STRING" id="192814.GCA_900166575_02438"/>